<dbReference type="InterPro" id="IPR013785">
    <property type="entry name" value="Aldolase_TIM"/>
</dbReference>
<dbReference type="PROSITE" id="PS01087">
    <property type="entry name" value="RADICAL_ACTIVATING"/>
    <property type="match status" value="1"/>
</dbReference>
<dbReference type="SFLD" id="SFLDS00029">
    <property type="entry name" value="Radical_SAM"/>
    <property type="match status" value="1"/>
</dbReference>
<keyword evidence="6" id="KW-0560">Oxidoreductase</keyword>
<reference evidence="11" key="1">
    <citation type="submission" date="2022-05" db="EMBL/GenBank/DDBJ databases">
        <authorList>
            <person name="Blom J."/>
        </authorList>
    </citation>
    <scope>NUCLEOTIDE SEQUENCE</scope>
    <source>
        <strain evidence="11">Type strain: CPO20170097</strain>
    </source>
</reference>
<feature type="domain" description="4Fe-4S ferredoxin-type" evidence="9">
    <location>
        <begin position="67"/>
        <end position="96"/>
    </location>
</feature>
<dbReference type="Gene3D" id="3.30.70.20">
    <property type="match status" value="1"/>
</dbReference>
<evidence type="ECO:0000256" key="1">
    <source>
        <dbReference type="ARBA" id="ARBA00001966"/>
    </source>
</evidence>
<keyword evidence="5" id="KW-0479">Metal-binding</keyword>
<keyword evidence="12" id="KW-1185">Reference proteome</keyword>
<dbReference type="InterPro" id="IPR017900">
    <property type="entry name" value="4Fe4S_Fe_S_CS"/>
</dbReference>
<proteinExistence type="inferred from homology"/>
<comment type="cofactor">
    <cofactor evidence="1">
        <name>[4Fe-4S] cluster</name>
        <dbReference type="ChEBI" id="CHEBI:49883"/>
    </cofactor>
</comment>
<evidence type="ECO:0000259" key="9">
    <source>
        <dbReference type="PROSITE" id="PS51379"/>
    </source>
</evidence>
<evidence type="ECO:0000256" key="7">
    <source>
        <dbReference type="ARBA" id="ARBA00023004"/>
    </source>
</evidence>
<dbReference type="CDD" id="cd01335">
    <property type="entry name" value="Radical_SAM"/>
    <property type="match status" value="1"/>
</dbReference>
<accession>A0ABN8TBY7</accession>
<dbReference type="InterPro" id="IPR017896">
    <property type="entry name" value="4Fe4S_Fe-S-bd"/>
</dbReference>
<dbReference type="InterPro" id="IPR012839">
    <property type="entry name" value="Organic_radical_activase"/>
</dbReference>
<dbReference type="InterPro" id="IPR023912">
    <property type="entry name" value="YjjW_bact"/>
</dbReference>
<dbReference type="PROSITE" id="PS00198">
    <property type="entry name" value="4FE4S_FER_1"/>
    <property type="match status" value="2"/>
</dbReference>
<keyword evidence="7" id="KW-0408">Iron</keyword>
<dbReference type="InterPro" id="IPR034457">
    <property type="entry name" value="Organic_radical-activating"/>
</dbReference>
<keyword evidence="3" id="KW-0004">4Fe-4S</keyword>
<evidence type="ECO:0000256" key="8">
    <source>
        <dbReference type="ARBA" id="ARBA00023014"/>
    </source>
</evidence>
<dbReference type="RefSeq" id="WP_253897430.1">
    <property type="nucleotide sequence ID" value="NZ_CALSBS010000004.1"/>
</dbReference>
<dbReference type="SFLD" id="SFLDF00392">
    <property type="entry name" value="YjjI_activase"/>
    <property type="match status" value="1"/>
</dbReference>
<feature type="domain" description="4Fe-4S ferredoxin-type" evidence="9">
    <location>
        <begin position="38"/>
        <end position="66"/>
    </location>
</feature>
<organism evidence="11 12">
    <name type="scientific">Pseudocitrobacter vendiensis</name>
    <dbReference type="NCBI Taxonomy" id="2488306"/>
    <lineage>
        <taxon>Bacteria</taxon>
        <taxon>Pseudomonadati</taxon>
        <taxon>Pseudomonadota</taxon>
        <taxon>Gammaproteobacteria</taxon>
        <taxon>Enterobacterales</taxon>
        <taxon>Enterobacteriaceae</taxon>
        <taxon>Pseudocitrobacter</taxon>
    </lineage>
</organism>
<dbReference type="PROSITE" id="PS51379">
    <property type="entry name" value="4FE4S_FER_2"/>
    <property type="match status" value="2"/>
</dbReference>
<dbReference type="InterPro" id="IPR007197">
    <property type="entry name" value="rSAM"/>
</dbReference>
<dbReference type="Pfam" id="PF04055">
    <property type="entry name" value="Radical_SAM"/>
    <property type="match status" value="1"/>
</dbReference>
<dbReference type="PANTHER" id="PTHR30352">
    <property type="entry name" value="PYRUVATE FORMATE-LYASE-ACTIVATING ENZYME"/>
    <property type="match status" value="1"/>
</dbReference>
<gene>
    <name evidence="11" type="ORF">FBBNIHIM_07395</name>
</gene>
<dbReference type="PROSITE" id="PS51918">
    <property type="entry name" value="RADICAL_SAM"/>
    <property type="match status" value="1"/>
</dbReference>
<dbReference type="NCBIfam" id="TIGR04041">
    <property type="entry name" value="activase_YjjW"/>
    <property type="match status" value="1"/>
</dbReference>
<feature type="domain" description="Radical SAM core" evidence="10">
    <location>
        <begin position="17"/>
        <end position="278"/>
    </location>
</feature>
<dbReference type="Gene3D" id="3.20.20.70">
    <property type="entry name" value="Aldolase class I"/>
    <property type="match status" value="1"/>
</dbReference>
<keyword evidence="4" id="KW-0949">S-adenosyl-L-methionine</keyword>
<dbReference type="SUPFAM" id="SSF102114">
    <property type="entry name" value="Radical SAM enzymes"/>
    <property type="match status" value="1"/>
</dbReference>
<evidence type="ECO:0000259" key="10">
    <source>
        <dbReference type="PROSITE" id="PS51918"/>
    </source>
</evidence>
<keyword evidence="8" id="KW-0411">Iron-sulfur</keyword>
<dbReference type="EMBL" id="CALSBS010000004">
    <property type="protein sequence ID" value="CAH6636641.1"/>
    <property type="molecule type" value="Genomic_DNA"/>
</dbReference>
<evidence type="ECO:0000256" key="4">
    <source>
        <dbReference type="ARBA" id="ARBA00022691"/>
    </source>
</evidence>
<dbReference type="PIRSF" id="PIRSF000371">
    <property type="entry name" value="PFL_act_enz"/>
    <property type="match status" value="1"/>
</dbReference>
<evidence type="ECO:0000256" key="6">
    <source>
        <dbReference type="ARBA" id="ARBA00023002"/>
    </source>
</evidence>
<protein>
    <submittedName>
        <fullName evidence="11">YjjW family glycine radical enzyme activase</fullName>
    </submittedName>
</protein>
<dbReference type="InterPro" id="IPR001989">
    <property type="entry name" value="Radical_activat_CS"/>
</dbReference>
<evidence type="ECO:0000256" key="2">
    <source>
        <dbReference type="ARBA" id="ARBA00009777"/>
    </source>
</evidence>
<evidence type="ECO:0000313" key="12">
    <source>
        <dbReference type="Proteomes" id="UP001152651"/>
    </source>
</evidence>
<comment type="similarity">
    <text evidence="2">Belongs to the organic radical-activating enzymes family.</text>
</comment>
<dbReference type="SFLD" id="SFLDG01118">
    <property type="entry name" value="activating_enzymes__group_2"/>
    <property type="match status" value="1"/>
</dbReference>
<evidence type="ECO:0000256" key="5">
    <source>
        <dbReference type="ARBA" id="ARBA00022723"/>
    </source>
</evidence>
<dbReference type="SUPFAM" id="SSF54862">
    <property type="entry name" value="4Fe-4S ferredoxins"/>
    <property type="match status" value="1"/>
</dbReference>
<dbReference type="PANTHER" id="PTHR30352:SF13">
    <property type="entry name" value="GLYCYL-RADICAL ENZYME ACTIVATING ENZYME YJJW-RELATED"/>
    <property type="match status" value="1"/>
</dbReference>
<name>A0ABN8TBY7_9ENTR</name>
<dbReference type="Pfam" id="PF00037">
    <property type="entry name" value="Fer4"/>
    <property type="match status" value="1"/>
</dbReference>
<dbReference type="SFLD" id="SFLDG01066">
    <property type="entry name" value="organic_radical-activating_enz"/>
    <property type="match status" value="1"/>
</dbReference>
<evidence type="ECO:0000313" key="11">
    <source>
        <dbReference type="EMBL" id="CAH6636641.1"/>
    </source>
</evidence>
<dbReference type="InterPro" id="IPR040074">
    <property type="entry name" value="BssD/PflA/YjjW"/>
</dbReference>
<dbReference type="Proteomes" id="UP001152651">
    <property type="component" value="Unassembled WGS sequence"/>
</dbReference>
<dbReference type="InterPro" id="IPR058240">
    <property type="entry name" value="rSAM_sf"/>
</dbReference>
<evidence type="ECO:0000256" key="3">
    <source>
        <dbReference type="ARBA" id="ARBA00022485"/>
    </source>
</evidence>
<sequence>MNSRCALVSKIIPFSCVDGPGSRLALFLQGCNLRCKNCHNPWTMGRCNDCGECVLHCPHDALSIQGGRVYWQEDACQQCDTCLQICPQQATPMAQLWSMEQILQQIARAAPFIEGITVSGGEATTQLPFVCALFEQIRQSSALRHLTCLVDSNGELSMAGWEKLSPLCDGVMVDLKAWSENTHQSLTGRSNQRIKASIRWLAERGLLAELRLLVIPQQTDYLQEIEALSAFIHELGKVPVRLNAFHAHGVYGEAKMWRSAGPDDIDALAQALRARGIKQIIPPALYL</sequence>
<comment type="caution">
    <text evidence="11">The sequence shown here is derived from an EMBL/GenBank/DDBJ whole genome shotgun (WGS) entry which is preliminary data.</text>
</comment>